<dbReference type="EMBL" id="JAALHA020000019">
    <property type="protein sequence ID" value="MDR9898724.1"/>
    <property type="molecule type" value="Genomic_DNA"/>
</dbReference>
<gene>
    <name evidence="4" type="ORF">G7B40_029815</name>
</gene>
<keyword evidence="5" id="KW-1185">Reference proteome</keyword>
<organism evidence="4 5">
    <name type="scientific">Aetokthonos hydrillicola Thurmond2011</name>
    <dbReference type="NCBI Taxonomy" id="2712845"/>
    <lineage>
        <taxon>Bacteria</taxon>
        <taxon>Bacillati</taxon>
        <taxon>Cyanobacteriota</taxon>
        <taxon>Cyanophyceae</taxon>
        <taxon>Nostocales</taxon>
        <taxon>Hapalosiphonaceae</taxon>
        <taxon>Aetokthonos</taxon>
    </lineage>
</organism>
<dbReference type="RefSeq" id="WP_208340012.1">
    <property type="nucleotide sequence ID" value="NZ_CAWQFN010000587.1"/>
</dbReference>
<feature type="compositionally biased region" description="Low complexity" evidence="1">
    <location>
        <begin position="537"/>
        <end position="551"/>
    </location>
</feature>
<evidence type="ECO:0000256" key="1">
    <source>
        <dbReference type="SAM" id="MobiDB-lite"/>
    </source>
</evidence>
<dbReference type="Proteomes" id="UP000667802">
    <property type="component" value="Unassembled WGS sequence"/>
</dbReference>
<dbReference type="SUPFAM" id="SSF81296">
    <property type="entry name" value="E set domains"/>
    <property type="match status" value="1"/>
</dbReference>
<reference evidence="5" key="1">
    <citation type="journal article" date="2021" name="Science">
        <title>Hunting the eagle killer: A cyanobacterial neurotoxin causes vacuolar myelinopathy.</title>
        <authorList>
            <person name="Breinlinger S."/>
            <person name="Phillips T.J."/>
            <person name="Haram B.N."/>
            <person name="Mares J."/>
            <person name="Martinez Yerena J.A."/>
            <person name="Hrouzek P."/>
            <person name="Sobotka R."/>
            <person name="Henderson W.M."/>
            <person name="Schmieder P."/>
            <person name="Williams S.M."/>
            <person name="Lauderdale J.D."/>
            <person name="Wilde H.D."/>
            <person name="Gerrin W."/>
            <person name="Kust A."/>
            <person name="Washington J.W."/>
            <person name="Wagner C."/>
            <person name="Geier B."/>
            <person name="Liebeke M."/>
            <person name="Enke H."/>
            <person name="Niedermeyer T.H.J."/>
            <person name="Wilde S.B."/>
        </authorList>
    </citation>
    <scope>NUCLEOTIDE SEQUENCE [LARGE SCALE GENOMIC DNA]</scope>
    <source>
        <strain evidence="5">Thurmond2011</strain>
    </source>
</reference>
<dbReference type="InterPro" id="IPR014756">
    <property type="entry name" value="Ig_E-set"/>
</dbReference>
<dbReference type="Pfam" id="PF13313">
    <property type="entry name" value="DUF4082"/>
    <property type="match status" value="1"/>
</dbReference>
<dbReference type="AlphaFoldDB" id="A0AAP5ICM5"/>
<sequence>MKRLIRVIAIMLFTALLVINLNKGFQLQIEKVFAVGPCDSPANEIVAENCLAGNPASEWDISGDGDSTIQGFATDISFQPGETVSFKVKTDATNYSLNIYRLGYYNGTGARKVATVQGVPQTQPNCLSDTTTGLIDCGNWNVSASWTVPTNATSGIYLVKLVRPDTGGASHMVFIVRKDSSTSDLLFQTSDTTWHAYNTYGGKNLYIGGPGVKENAYKVSYNRPFNTRVYDGATDWLFNAEYPLVRWLEANGYNVSYFTGVDSDRRGNLIKNHKVFLSVGHDEYWSNQQRSNVEAAQGVGIHLAFFSGNEIFWKTRWENSIDGSNTPYRTLVSYKETHANAVIDPADPPTWTGTWRDPRFSPPANGGRPENALSGTIFTVNCCSYAITVPDSDGKMRFWRNTSIANLAAGTTATLPNGTLGAEWDEDLDNGFRPPGLFRLSTTTQNVSQRLLDYGSTYGSGTATHHLTLYKHSSGALVFGTGTYQWSWGLDSKHDNGSAPPDVRMQQATVNLFADMRVQPATLQTGLVLATASTDNSAPTSTISSPTAGTTVPTGSSVTISGTASDTGGGVVGGVEVSVDGGTTWHPANGRASWSYTWTPSISGSVTIKSRAVDDSGNIETPGTGVAVTVGGTRTCSTQQPCSIWNSTATPTVVADPDTAATELGVKFRSDINGYIKSIRFYKSITNTGTHTGTLWNSSGTKLASATFTNETASGWQQVNFTTPVAITANTTYIASYHTNVGHYSADEGYFANSGVDNAPLHALSNGTSGGNGVYHYGSTSAFPSSTYNSSNYWVDVVFSTTQ</sequence>
<feature type="domain" description="N,N-dimethylformamidase beta subunit-like C-terminal" evidence="3">
    <location>
        <begin position="97"/>
        <end position="495"/>
    </location>
</feature>
<feature type="region of interest" description="Disordered" evidence="1">
    <location>
        <begin position="535"/>
        <end position="555"/>
    </location>
</feature>
<dbReference type="Pfam" id="PF17957">
    <property type="entry name" value="Big_7"/>
    <property type="match status" value="1"/>
</dbReference>
<comment type="caution">
    <text evidence="4">The sequence shown here is derived from an EMBL/GenBank/DDBJ whole genome shotgun (WGS) entry which is preliminary data.</text>
</comment>
<dbReference type="Pfam" id="PF20254">
    <property type="entry name" value="DMFA2_C"/>
    <property type="match status" value="1"/>
</dbReference>
<evidence type="ECO:0000259" key="2">
    <source>
        <dbReference type="Pfam" id="PF13313"/>
    </source>
</evidence>
<evidence type="ECO:0000313" key="4">
    <source>
        <dbReference type="EMBL" id="MDR9898724.1"/>
    </source>
</evidence>
<evidence type="ECO:0000259" key="3">
    <source>
        <dbReference type="Pfam" id="PF20254"/>
    </source>
</evidence>
<accession>A0AAP5ICM5</accession>
<dbReference type="InterPro" id="IPR025141">
    <property type="entry name" value="DUF4082"/>
</dbReference>
<proteinExistence type="predicted"/>
<feature type="domain" description="DUF4082" evidence="2">
    <location>
        <begin position="649"/>
        <end position="795"/>
    </location>
</feature>
<dbReference type="Gene3D" id="2.60.40.650">
    <property type="match status" value="1"/>
</dbReference>
<evidence type="ECO:0000313" key="5">
    <source>
        <dbReference type="Proteomes" id="UP000667802"/>
    </source>
</evidence>
<protein>
    <submittedName>
        <fullName evidence="4">DUF4082 domain-containing protein</fullName>
    </submittedName>
</protein>
<name>A0AAP5ICM5_9CYAN</name>
<dbReference type="InterPro" id="IPR046540">
    <property type="entry name" value="DMFA2_C"/>
</dbReference>